<proteinExistence type="inferred from homology"/>
<evidence type="ECO:0000256" key="1">
    <source>
        <dbReference type="ARBA" id="ARBA00008814"/>
    </source>
</evidence>
<dbReference type="PANTHER" id="PTHR30535:SF7">
    <property type="entry name" value="IRON(III) DICITRATE-BINDING PROTEIN"/>
    <property type="match status" value="1"/>
</dbReference>
<dbReference type="EMBL" id="SLWS01000003">
    <property type="protein sequence ID" value="TCO60651.1"/>
    <property type="molecule type" value="Genomic_DNA"/>
</dbReference>
<sequence length="341" mass="35526">MPSRWFVLPALAALALATTACGSAAPAAPPPTAVKSAGEGKTSYPLTFTNCGKNYTFTKAPSRVVLMNGGSVAEVSSLLELGLGDRIVANAQNYGTSDVDGRAAAIKALPTAGITLNNMQDIPREAMLGLRPDFVVSTYDGGFSADSGFATRDELLKAGANSYAATGCGTASTPKIDDSYTLLRDFGKIFDVADRAEKAIADSTAKIAATAGKVKDKPVKKVMIVFPGMGAEDLSSVAGNGIWNDVLVKAGAVNAFADATKETFATISKEQAAAAQVDALVVVNYQNPDPQATVKKLFQQFPQWQAAKDNRSLVLSDSIYLGPVNQVAVEKIAALVHPDAF</sequence>
<comment type="similarity">
    <text evidence="1">Belongs to the bacterial solute-binding protein 8 family.</text>
</comment>
<feature type="chain" id="PRO_5039354595" evidence="2">
    <location>
        <begin position="25"/>
        <end position="341"/>
    </location>
</feature>
<dbReference type="AlphaFoldDB" id="A0A4R2JKW7"/>
<organism evidence="4 5">
    <name type="scientific">Actinocrispum wychmicini</name>
    <dbReference type="NCBI Taxonomy" id="1213861"/>
    <lineage>
        <taxon>Bacteria</taxon>
        <taxon>Bacillati</taxon>
        <taxon>Actinomycetota</taxon>
        <taxon>Actinomycetes</taxon>
        <taxon>Pseudonocardiales</taxon>
        <taxon>Pseudonocardiaceae</taxon>
        <taxon>Actinocrispum</taxon>
    </lineage>
</organism>
<dbReference type="InterPro" id="IPR002491">
    <property type="entry name" value="ABC_transptr_periplasmic_BD"/>
</dbReference>
<dbReference type="RefSeq" id="WP_132115794.1">
    <property type="nucleotide sequence ID" value="NZ_SLWS01000003.1"/>
</dbReference>
<dbReference type="OrthoDB" id="9797850at2"/>
<gene>
    <name evidence="4" type="ORF">EV192_103226</name>
</gene>
<accession>A0A4R2JKW7</accession>
<protein>
    <submittedName>
        <fullName evidence="4">Iron complex transport system substrate-binding protein</fullName>
    </submittedName>
</protein>
<dbReference type="Pfam" id="PF01497">
    <property type="entry name" value="Peripla_BP_2"/>
    <property type="match status" value="1"/>
</dbReference>
<keyword evidence="5" id="KW-1185">Reference proteome</keyword>
<dbReference type="SUPFAM" id="SSF53807">
    <property type="entry name" value="Helical backbone' metal receptor"/>
    <property type="match status" value="1"/>
</dbReference>
<dbReference type="PROSITE" id="PS51257">
    <property type="entry name" value="PROKAR_LIPOPROTEIN"/>
    <property type="match status" value="1"/>
</dbReference>
<dbReference type="Gene3D" id="3.40.50.1980">
    <property type="entry name" value="Nitrogenase molybdenum iron protein domain"/>
    <property type="match status" value="2"/>
</dbReference>
<feature type="signal peptide" evidence="2">
    <location>
        <begin position="1"/>
        <end position="24"/>
    </location>
</feature>
<evidence type="ECO:0000313" key="5">
    <source>
        <dbReference type="Proteomes" id="UP000295680"/>
    </source>
</evidence>
<evidence type="ECO:0000313" key="4">
    <source>
        <dbReference type="EMBL" id="TCO60651.1"/>
    </source>
</evidence>
<evidence type="ECO:0000256" key="2">
    <source>
        <dbReference type="SAM" id="SignalP"/>
    </source>
</evidence>
<keyword evidence="2" id="KW-0732">Signal</keyword>
<evidence type="ECO:0000259" key="3">
    <source>
        <dbReference type="PROSITE" id="PS50983"/>
    </source>
</evidence>
<feature type="domain" description="Fe/B12 periplasmic-binding" evidence="3">
    <location>
        <begin position="63"/>
        <end position="341"/>
    </location>
</feature>
<name>A0A4R2JKW7_9PSEU</name>
<reference evidence="4 5" key="1">
    <citation type="submission" date="2019-03" db="EMBL/GenBank/DDBJ databases">
        <title>Genomic Encyclopedia of Type Strains, Phase IV (KMG-IV): sequencing the most valuable type-strain genomes for metagenomic binning, comparative biology and taxonomic classification.</title>
        <authorList>
            <person name="Goeker M."/>
        </authorList>
    </citation>
    <scope>NUCLEOTIDE SEQUENCE [LARGE SCALE GENOMIC DNA]</scope>
    <source>
        <strain evidence="4 5">DSM 45934</strain>
    </source>
</reference>
<comment type="caution">
    <text evidence="4">The sequence shown here is derived from an EMBL/GenBank/DDBJ whole genome shotgun (WGS) entry which is preliminary data.</text>
</comment>
<dbReference type="PANTHER" id="PTHR30535">
    <property type="entry name" value="VITAMIN B12-BINDING PROTEIN"/>
    <property type="match status" value="1"/>
</dbReference>
<dbReference type="PROSITE" id="PS50983">
    <property type="entry name" value="FE_B12_PBP"/>
    <property type="match status" value="1"/>
</dbReference>
<dbReference type="InterPro" id="IPR050902">
    <property type="entry name" value="ABC_Transporter_SBP"/>
</dbReference>
<dbReference type="Proteomes" id="UP000295680">
    <property type="component" value="Unassembled WGS sequence"/>
</dbReference>